<dbReference type="EMBL" id="FOYI01000004">
    <property type="protein sequence ID" value="SFR07526.1"/>
    <property type="molecule type" value="Genomic_DNA"/>
</dbReference>
<dbReference type="Proteomes" id="UP000199302">
    <property type="component" value="Unassembled WGS sequence"/>
</dbReference>
<feature type="signal peptide" evidence="1">
    <location>
        <begin position="1"/>
        <end position="29"/>
    </location>
</feature>
<gene>
    <name evidence="2" type="ORF">SAMN04515673_104243</name>
</gene>
<organism evidence="2 3">
    <name type="scientific">Poseidonocella sedimentorum</name>
    <dbReference type="NCBI Taxonomy" id="871652"/>
    <lineage>
        <taxon>Bacteria</taxon>
        <taxon>Pseudomonadati</taxon>
        <taxon>Pseudomonadota</taxon>
        <taxon>Alphaproteobacteria</taxon>
        <taxon>Rhodobacterales</taxon>
        <taxon>Roseobacteraceae</taxon>
        <taxon>Poseidonocella</taxon>
    </lineage>
</organism>
<keyword evidence="1" id="KW-0732">Signal</keyword>
<name>A0A1I6DQ23_9RHOB</name>
<sequence length="90" mass="9327">MNGTVRLSRPGRMVTGALLAAALGAPALAQESLPVTGYIEWGIWVDPDGCTHWVADGGFEGYMVPRINPATGRPICGARPSTTSQSQAGS</sequence>
<evidence type="ECO:0000256" key="1">
    <source>
        <dbReference type="SAM" id="SignalP"/>
    </source>
</evidence>
<dbReference type="STRING" id="871652.SAMN04515673_104243"/>
<feature type="chain" id="PRO_5011659388" evidence="1">
    <location>
        <begin position="30"/>
        <end position="90"/>
    </location>
</feature>
<protein>
    <submittedName>
        <fullName evidence="2">Uncharacterized protein</fullName>
    </submittedName>
</protein>
<evidence type="ECO:0000313" key="3">
    <source>
        <dbReference type="Proteomes" id="UP000199302"/>
    </source>
</evidence>
<keyword evidence="3" id="KW-1185">Reference proteome</keyword>
<accession>A0A1I6DQ23</accession>
<reference evidence="2 3" key="1">
    <citation type="submission" date="2016-10" db="EMBL/GenBank/DDBJ databases">
        <authorList>
            <person name="de Groot N.N."/>
        </authorList>
    </citation>
    <scope>NUCLEOTIDE SEQUENCE [LARGE SCALE GENOMIC DNA]</scope>
    <source>
        <strain evidence="3">KMM 9023,NRIC 0796,JCM 17311,KCTC 23692</strain>
    </source>
</reference>
<evidence type="ECO:0000313" key="2">
    <source>
        <dbReference type="EMBL" id="SFR07526.1"/>
    </source>
</evidence>
<proteinExistence type="predicted"/>
<dbReference type="AlphaFoldDB" id="A0A1I6DQ23"/>